<dbReference type="PROSITE" id="PS50977">
    <property type="entry name" value="HTH_TETR_2"/>
    <property type="match status" value="1"/>
</dbReference>
<dbReference type="PANTHER" id="PTHR30055:SF226">
    <property type="entry name" value="HTH-TYPE TRANSCRIPTIONAL REGULATOR PKSA"/>
    <property type="match status" value="1"/>
</dbReference>
<evidence type="ECO:0000256" key="2">
    <source>
        <dbReference type="PROSITE-ProRule" id="PRU00335"/>
    </source>
</evidence>
<keyword evidence="5" id="KW-1185">Reference proteome</keyword>
<feature type="domain" description="HTH tetR-type" evidence="3">
    <location>
        <begin position="1"/>
        <end position="48"/>
    </location>
</feature>
<dbReference type="AlphaFoldDB" id="A0A3N3ZMT3"/>
<dbReference type="PANTHER" id="PTHR30055">
    <property type="entry name" value="HTH-TYPE TRANSCRIPTIONAL REGULATOR RUTR"/>
    <property type="match status" value="1"/>
</dbReference>
<name>A0A3N3ZMT3_9MICC</name>
<dbReference type="InterPro" id="IPR009057">
    <property type="entry name" value="Homeodomain-like_sf"/>
</dbReference>
<sequence>MAPTATSGPLTARQIAQTAGVGVGTLYRHFPERPDLILGIVDEIAQQVEALATKALADWEAGPQGAWAEFVRGCGALRTGAIATGSNAPTALAEKDLGPFMERRDRLMQVLTPVLDRARSHGLIEPTLTPQRFFIGLGAITRPLPEPASRVFPHEEMDAWLVEIYLRGLRPDDSQDHKQ</sequence>
<keyword evidence="1 2" id="KW-0238">DNA-binding</keyword>
<gene>
    <name evidence="4" type="ORF">EDL96_11325</name>
</gene>
<feature type="DNA-binding region" description="H-T-H motif" evidence="2">
    <location>
        <begin position="11"/>
        <end position="30"/>
    </location>
</feature>
<evidence type="ECO:0000313" key="4">
    <source>
        <dbReference type="EMBL" id="ROZ62050.1"/>
    </source>
</evidence>
<dbReference type="Proteomes" id="UP000270616">
    <property type="component" value="Unassembled WGS sequence"/>
</dbReference>
<comment type="caution">
    <text evidence="4">The sequence shown here is derived from an EMBL/GenBank/DDBJ whole genome shotgun (WGS) entry which is preliminary data.</text>
</comment>
<protein>
    <submittedName>
        <fullName evidence="4">TetR/AcrR family transcriptional regulator</fullName>
    </submittedName>
</protein>
<dbReference type="EMBL" id="RKMF01000015">
    <property type="protein sequence ID" value="ROZ62050.1"/>
    <property type="molecule type" value="Genomic_DNA"/>
</dbReference>
<dbReference type="InterPro" id="IPR036271">
    <property type="entry name" value="Tet_transcr_reg_TetR-rel_C_sf"/>
</dbReference>
<dbReference type="OrthoDB" id="3192968at2"/>
<proteinExistence type="predicted"/>
<evidence type="ECO:0000313" key="5">
    <source>
        <dbReference type="Proteomes" id="UP000270616"/>
    </source>
</evidence>
<dbReference type="InterPro" id="IPR001647">
    <property type="entry name" value="HTH_TetR"/>
</dbReference>
<dbReference type="InterPro" id="IPR050109">
    <property type="entry name" value="HTH-type_TetR-like_transc_reg"/>
</dbReference>
<dbReference type="SUPFAM" id="SSF46689">
    <property type="entry name" value="Homeodomain-like"/>
    <property type="match status" value="1"/>
</dbReference>
<evidence type="ECO:0000259" key="3">
    <source>
        <dbReference type="PROSITE" id="PS50977"/>
    </source>
</evidence>
<dbReference type="SUPFAM" id="SSF48498">
    <property type="entry name" value="Tetracyclin repressor-like, C-terminal domain"/>
    <property type="match status" value="1"/>
</dbReference>
<dbReference type="Gene3D" id="1.10.357.10">
    <property type="entry name" value="Tetracycline Repressor, domain 2"/>
    <property type="match status" value="1"/>
</dbReference>
<reference evidence="4 5" key="1">
    <citation type="submission" date="2018-10" db="EMBL/GenBank/DDBJ databases">
        <title>Kocuria sp. M5W7-7, whole genome shotgun sequence.</title>
        <authorList>
            <person name="Tuo L."/>
        </authorList>
    </citation>
    <scope>NUCLEOTIDE SEQUENCE [LARGE SCALE GENOMIC DNA]</scope>
    <source>
        <strain evidence="4 5">M5W7-7</strain>
    </source>
</reference>
<dbReference type="GO" id="GO:0003700">
    <property type="term" value="F:DNA-binding transcription factor activity"/>
    <property type="evidence" value="ECO:0007669"/>
    <property type="project" value="TreeGrafter"/>
</dbReference>
<accession>A0A3N3ZMT3</accession>
<dbReference type="RefSeq" id="WP_123826192.1">
    <property type="nucleotide sequence ID" value="NZ_RKMF01000015.1"/>
</dbReference>
<dbReference type="Pfam" id="PF00440">
    <property type="entry name" value="TetR_N"/>
    <property type="match status" value="1"/>
</dbReference>
<organism evidence="4 5">
    <name type="scientific">Kocuria soli</name>
    <dbReference type="NCBI Taxonomy" id="2485125"/>
    <lineage>
        <taxon>Bacteria</taxon>
        <taxon>Bacillati</taxon>
        <taxon>Actinomycetota</taxon>
        <taxon>Actinomycetes</taxon>
        <taxon>Micrococcales</taxon>
        <taxon>Micrococcaceae</taxon>
        <taxon>Kocuria</taxon>
    </lineage>
</organism>
<evidence type="ECO:0000256" key="1">
    <source>
        <dbReference type="ARBA" id="ARBA00023125"/>
    </source>
</evidence>
<dbReference type="GO" id="GO:0000976">
    <property type="term" value="F:transcription cis-regulatory region binding"/>
    <property type="evidence" value="ECO:0007669"/>
    <property type="project" value="TreeGrafter"/>
</dbReference>